<evidence type="ECO:0000313" key="7">
    <source>
        <dbReference type="EMBL" id="KAF6359572.1"/>
    </source>
</evidence>
<dbReference type="PROSITE" id="PS00018">
    <property type="entry name" value="EF_HAND_1"/>
    <property type="match status" value="2"/>
</dbReference>
<evidence type="ECO:0000256" key="3">
    <source>
        <dbReference type="ARBA" id="ARBA00022737"/>
    </source>
</evidence>
<dbReference type="InterPro" id="IPR011992">
    <property type="entry name" value="EF-hand-dom_pair"/>
</dbReference>
<keyword evidence="4" id="KW-0106">Calcium</keyword>
<keyword evidence="8" id="KW-1185">Reference proteome</keyword>
<reference evidence="7 8" key="1">
    <citation type="journal article" date="2020" name="Nature">
        <title>Six reference-quality genomes reveal evolution of bat adaptations.</title>
        <authorList>
            <person name="Jebb D."/>
            <person name="Huang Z."/>
            <person name="Pippel M."/>
            <person name="Hughes G.M."/>
            <person name="Lavrichenko K."/>
            <person name="Devanna P."/>
            <person name="Winkler S."/>
            <person name="Jermiin L.S."/>
            <person name="Skirmuntt E.C."/>
            <person name="Katzourakis A."/>
            <person name="Burkitt-Gray L."/>
            <person name="Ray D.A."/>
            <person name="Sullivan K.A.M."/>
            <person name="Roscito J.G."/>
            <person name="Kirilenko B.M."/>
            <person name="Davalos L.M."/>
            <person name="Corthals A.P."/>
            <person name="Power M.L."/>
            <person name="Jones G."/>
            <person name="Ransome R.D."/>
            <person name="Dechmann D.K.N."/>
            <person name="Locatelli A.G."/>
            <person name="Puechmaille S.J."/>
            <person name="Fedrigo O."/>
            <person name="Jarvis E.D."/>
            <person name="Hiller M."/>
            <person name="Vernes S.C."/>
            <person name="Myers E.W."/>
            <person name="Teeling E.C."/>
        </authorList>
    </citation>
    <scope>NUCLEOTIDE SEQUENCE [LARGE SCALE GENOMIC DNA]</scope>
    <source>
        <strain evidence="7">MMyoMyo1</strain>
        <tissue evidence="7">Flight muscle</tissue>
    </source>
</reference>
<dbReference type="Proteomes" id="UP000527355">
    <property type="component" value="Unassembled WGS sequence"/>
</dbReference>
<keyword evidence="3" id="KW-0677">Repeat</keyword>
<feature type="domain" description="EF-hand" evidence="6">
    <location>
        <begin position="76"/>
        <end position="111"/>
    </location>
</feature>
<dbReference type="PANTHER" id="PTHR23048">
    <property type="entry name" value="MYOSIN LIGHT CHAIN 1, 3"/>
    <property type="match status" value="1"/>
</dbReference>
<sequence length="220" mass="25037">MDPKKPQLPRGAFSLPPLNPQPARSRPPVMRGPLAKLFQAKEDSEPPKASSSHKKANVASSSQPKRVNPKLELNPQQIQELRQAFDLFDTNSTGTIDVRELKVVLRAMGFEPKKEEIMKMINQVDPEGTGKMNFNDFLTLMTQKMCEKDSKEDILKAFKLFDDDETGTISFENLKRVSKELGEDITDEELQEMIEKADRDGDGKVDEEDFLRMMKRTSLH</sequence>
<dbReference type="InterPro" id="IPR002048">
    <property type="entry name" value="EF_hand_dom"/>
</dbReference>
<evidence type="ECO:0000256" key="4">
    <source>
        <dbReference type="ARBA" id="ARBA00022837"/>
    </source>
</evidence>
<dbReference type="InterPro" id="IPR018247">
    <property type="entry name" value="EF_Hand_1_Ca_BS"/>
</dbReference>
<dbReference type="Gene3D" id="1.10.238.10">
    <property type="entry name" value="EF-hand"/>
    <property type="match status" value="3"/>
</dbReference>
<dbReference type="AlphaFoldDB" id="A0A7J7YCA7"/>
<dbReference type="SUPFAM" id="SSF47473">
    <property type="entry name" value="EF-hand"/>
    <property type="match status" value="1"/>
</dbReference>
<evidence type="ECO:0000259" key="6">
    <source>
        <dbReference type="PROSITE" id="PS50222"/>
    </source>
</evidence>
<protein>
    <submittedName>
        <fullName evidence="7">Centrin 2</fullName>
    </submittedName>
</protein>
<dbReference type="CDD" id="cd00051">
    <property type="entry name" value="EFh"/>
    <property type="match status" value="2"/>
</dbReference>
<evidence type="ECO:0000256" key="2">
    <source>
        <dbReference type="ARBA" id="ARBA00022723"/>
    </source>
</evidence>
<comment type="similarity">
    <text evidence="1">Belongs to the centrin family.</text>
</comment>
<dbReference type="FunFam" id="1.10.238.10:FF:000077">
    <property type="entry name" value="Centrin 1"/>
    <property type="match status" value="1"/>
</dbReference>
<dbReference type="InterPro" id="IPR050230">
    <property type="entry name" value="CALM/Myosin/TropC-like"/>
</dbReference>
<accession>A0A7J7YCA7</accession>
<dbReference type="VEuPathDB" id="HostDB:GeneID_118654474"/>
<feature type="domain" description="EF-hand" evidence="6">
    <location>
        <begin position="185"/>
        <end position="220"/>
    </location>
</feature>
<dbReference type="OrthoDB" id="26525at2759"/>
<comment type="caution">
    <text evidence="7">The sequence shown here is derived from an EMBL/GenBank/DDBJ whole genome shotgun (WGS) entry which is preliminary data.</text>
</comment>
<dbReference type="PROSITE" id="PS50222">
    <property type="entry name" value="EF_HAND_2"/>
    <property type="match status" value="4"/>
</dbReference>
<name>A0A7J7YCA7_MYOMY</name>
<evidence type="ECO:0000256" key="1">
    <source>
        <dbReference type="ARBA" id="ARBA00005253"/>
    </source>
</evidence>
<dbReference type="Pfam" id="PF13499">
    <property type="entry name" value="EF-hand_7"/>
    <property type="match status" value="2"/>
</dbReference>
<keyword evidence="2" id="KW-0479">Metal-binding</keyword>
<dbReference type="GO" id="GO:0016460">
    <property type="term" value="C:myosin II complex"/>
    <property type="evidence" value="ECO:0007669"/>
    <property type="project" value="TreeGrafter"/>
</dbReference>
<feature type="domain" description="EF-hand" evidence="6">
    <location>
        <begin position="112"/>
        <end position="147"/>
    </location>
</feature>
<dbReference type="SMART" id="SM00054">
    <property type="entry name" value="EFh"/>
    <property type="match status" value="4"/>
</dbReference>
<dbReference type="EMBL" id="JABWUV010000004">
    <property type="protein sequence ID" value="KAF6359572.1"/>
    <property type="molecule type" value="Genomic_DNA"/>
</dbReference>
<dbReference type="FunFam" id="1.10.238.10:FF:000070">
    <property type="entry name" value="Centrin-1"/>
    <property type="match status" value="1"/>
</dbReference>
<feature type="region of interest" description="Disordered" evidence="5">
    <location>
        <begin position="1"/>
        <end position="70"/>
    </location>
</feature>
<evidence type="ECO:0000313" key="8">
    <source>
        <dbReference type="Proteomes" id="UP000527355"/>
    </source>
</evidence>
<feature type="domain" description="EF-hand" evidence="6">
    <location>
        <begin position="149"/>
        <end position="184"/>
    </location>
</feature>
<dbReference type="PANTHER" id="PTHR23048:SF59">
    <property type="entry name" value="EF-HAND SUPERFAMILY PROTEIN"/>
    <property type="match status" value="1"/>
</dbReference>
<gene>
    <name evidence="7" type="ORF">mMyoMyo1_002701</name>
</gene>
<dbReference type="GO" id="GO:0005509">
    <property type="term" value="F:calcium ion binding"/>
    <property type="evidence" value="ECO:0007669"/>
    <property type="project" value="InterPro"/>
</dbReference>
<proteinExistence type="inferred from homology"/>
<organism evidence="7 8">
    <name type="scientific">Myotis myotis</name>
    <name type="common">Greater mouse-eared bat</name>
    <name type="synonym">Vespertilio myotis</name>
    <dbReference type="NCBI Taxonomy" id="51298"/>
    <lineage>
        <taxon>Eukaryota</taxon>
        <taxon>Metazoa</taxon>
        <taxon>Chordata</taxon>
        <taxon>Craniata</taxon>
        <taxon>Vertebrata</taxon>
        <taxon>Euteleostomi</taxon>
        <taxon>Mammalia</taxon>
        <taxon>Eutheria</taxon>
        <taxon>Laurasiatheria</taxon>
        <taxon>Chiroptera</taxon>
        <taxon>Yangochiroptera</taxon>
        <taxon>Vespertilionidae</taxon>
        <taxon>Myotis</taxon>
    </lineage>
</organism>
<evidence type="ECO:0000256" key="5">
    <source>
        <dbReference type="SAM" id="MobiDB-lite"/>
    </source>
</evidence>
<dbReference type="GO" id="GO:0005815">
    <property type="term" value="C:microtubule organizing center"/>
    <property type="evidence" value="ECO:0007669"/>
    <property type="project" value="UniProtKB-ARBA"/>
</dbReference>